<proteinExistence type="inferred from homology"/>
<protein>
    <recommendedName>
        <fullName evidence="8">Angiomotin C-terminal domain-containing protein</fullName>
    </recommendedName>
</protein>
<dbReference type="PANTHER" id="PTHR14826:SF14">
    <property type="entry name" value="ANGIOMOTIN_C DOMAIN-CONTAINING PROTEIN"/>
    <property type="match status" value="1"/>
</dbReference>
<dbReference type="EMBL" id="JACMRX010000004">
    <property type="protein sequence ID" value="KAF7991268.1"/>
    <property type="molecule type" value="Genomic_DNA"/>
</dbReference>
<dbReference type="InterPro" id="IPR051747">
    <property type="entry name" value="Angiomotin-like"/>
</dbReference>
<comment type="subcellular location">
    <subcellularLocation>
        <location evidence="1">Cell junction</location>
    </subcellularLocation>
</comment>
<dbReference type="InterPro" id="IPR009114">
    <property type="entry name" value="Angiomotin"/>
</dbReference>
<reference evidence="9 10" key="1">
    <citation type="submission" date="2020-08" db="EMBL/GenBank/DDBJ databases">
        <title>Aphidius gifuensis genome sequencing and assembly.</title>
        <authorList>
            <person name="Du Z."/>
        </authorList>
    </citation>
    <scope>NUCLEOTIDE SEQUENCE [LARGE SCALE GENOMIC DNA]</scope>
    <source>
        <strain evidence="9">YNYX2018</strain>
        <tissue evidence="9">Adults</tissue>
    </source>
</reference>
<organism evidence="9 10">
    <name type="scientific">Aphidius gifuensis</name>
    <name type="common">Parasitoid wasp</name>
    <dbReference type="NCBI Taxonomy" id="684658"/>
    <lineage>
        <taxon>Eukaryota</taxon>
        <taxon>Metazoa</taxon>
        <taxon>Ecdysozoa</taxon>
        <taxon>Arthropoda</taxon>
        <taxon>Hexapoda</taxon>
        <taxon>Insecta</taxon>
        <taxon>Pterygota</taxon>
        <taxon>Neoptera</taxon>
        <taxon>Endopterygota</taxon>
        <taxon>Hymenoptera</taxon>
        <taxon>Apocrita</taxon>
        <taxon>Ichneumonoidea</taxon>
        <taxon>Braconidae</taxon>
        <taxon>Aphidiinae</taxon>
        <taxon>Aphidius</taxon>
    </lineage>
</organism>
<dbReference type="GO" id="GO:0005886">
    <property type="term" value="C:plasma membrane"/>
    <property type="evidence" value="ECO:0007669"/>
    <property type="project" value="TreeGrafter"/>
</dbReference>
<feature type="region of interest" description="Disordered" evidence="7">
    <location>
        <begin position="910"/>
        <end position="995"/>
    </location>
</feature>
<feature type="compositionally biased region" description="Low complexity" evidence="7">
    <location>
        <begin position="910"/>
        <end position="937"/>
    </location>
</feature>
<feature type="compositionally biased region" description="Polar residues" evidence="7">
    <location>
        <begin position="85"/>
        <end position="94"/>
    </location>
</feature>
<evidence type="ECO:0000313" key="10">
    <source>
        <dbReference type="Proteomes" id="UP000639338"/>
    </source>
</evidence>
<evidence type="ECO:0000256" key="3">
    <source>
        <dbReference type="ARBA" id="ARBA00022553"/>
    </source>
</evidence>
<dbReference type="GO" id="GO:0005923">
    <property type="term" value="C:bicellular tight junction"/>
    <property type="evidence" value="ECO:0007669"/>
    <property type="project" value="TreeGrafter"/>
</dbReference>
<dbReference type="Proteomes" id="UP000639338">
    <property type="component" value="Unassembled WGS sequence"/>
</dbReference>
<dbReference type="PRINTS" id="PR01807">
    <property type="entry name" value="ANGIOMOTIN"/>
</dbReference>
<evidence type="ECO:0000256" key="5">
    <source>
        <dbReference type="ARBA" id="ARBA00023054"/>
    </source>
</evidence>
<feature type="coiled-coil region" evidence="6">
    <location>
        <begin position="664"/>
        <end position="719"/>
    </location>
</feature>
<evidence type="ECO:0000256" key="7">
    <source>
        <dbReference type="SAM" id="MobiDB-lite"/>
    </source>
</evidence>
<evidence type="ECO:0000259" key="8">
    <source>
        <dbReference type="Pfam" id="PF12240"/>
    </source>
</evidence>
<evidence type="ECO:0000313" key="9">
    <source>
        <dbReference type="EMBL" id="KAF7991268.1"/>
    </source>
</evidence>
<feature type="compositionally biased region" description="Polar residues" evidence="7">
    <location>
        <begin position="31"/>
        <end position="48"/>
    </location>
</feature>
<evidence type="ECO:0000256" key="4">
    <source>
        <dbReference type="ARBA" id="ARBA00022949"/>
    </source>
</evidence>
<feature type="coiled-coil region" evidence="6">
    <location>
        <begin position="405"/>
        <end position="454"/>
    </location>
</feature>
<feature type="coiled-coil region" evidence="6">
    <location>
        <begin position="482"/>
        <end position="571"/>
    </location>
</feature>
<dbReference type="GO" id="GO:0031410">
    <property type="term" value="C:cytoplasmic vesicle"/>
    <property type="evidence" value="ECO:0007669"/>
    <property type="project" value="TreeGrafter"/>
</dbReference>
<feature type="domain" description="Angiomotin C-terminal" evidence="8">
    <location>
        <begin position="537"/>
        <end position="750"/>
    </location>
</feature>
<dbReference type="InterPro" id="IPR024646">
    <property type="entry name" value="Angiomotin_C"/>
</dbReference>
<feature type="region of interest" description="Disordered" evidence="7">
    <location>
        <begin position="31"/>
        <end position="138"/>
    </location>
</feature>
<evidence type="ECO:0000256" key="2">
    <source>
        <dbReference type="ARBA" id="ARBA00010300"/>
    </source>
</evidence>
<feature type="region of interest" description="Disordered" evidence="7">
    <location>
        <begin position="1133"/>
        <end position="1176"/>
    </location>
</feature>
<comment type="caution">
    <text evidence="9">The sequence shown here is derived from an EMBL/GenBank/DDBJ whole genome shotgun (WGS) entry which is preliminary data.</text>
</comment>
<feature type="compositionally biased region" description="Polar residues" evidence="7">
    <location>
        <begin position="101"/>
        <end position="138"/>
    </location>
</feature>
<keyword evidence="3" id="KW-0597">Phosphoprotein</keyword>
<accession>A0A834XRJ8</accession>
<dbReference type="AlphaFoldDB" id="A0A834XRJ8"/>
<keyword evidence="10" id="KW-1185">Reference proteome</keyword>
<dbReference type="GO" id="GO:0030036">
    <property type="term" value="P:actin cytoskeleton organization"/>
    <property type="evidence" value="ECO:0007669"/>
    <property type="project" value="TreeGrafter"/>
</dbReference>
<evidence type="ECO:0000256" key="6">
    <source>
        <dbReference type="SAM" id="Coils"/>
    </source>
</evidence>
<feature type="compositionally biased region" description="Polar residues" evidence="7">
    <location>
        <begin position="1148"/>
        <end position="1160"/>
    </location>
</feature>
<comment type="similarity">
    <text evidence="2">Belongs to the angiomotin family.</text>
</comment>
<sequence length="1176" mass="130886">MSSLPQTGRFLPFTNNNIQRKQQLTVQGILPQSLSGSDTDVSTSNENLSNEDRYVIRHTARQEPQGQENQQQSPSRSSSHKENIPNIQGNLINRNSHKESLNGSNRNSLKDSINGSNRNSLKDNLSNRTSVGSNRSSLDISTSSYNTLIIHNANDENSWSQTGRLSGIVRDHNDMGYLYCDNNNNNNHNNNKGYSNSPTMQSLTSIPNDEKFYEQFKNNGCQEITDIPDDYLNQSQVLKHLAKEVKPSSYGTKINCGSTSDFELRIRENNRSKQNNNINNNNELSSTYSTKLLPGKNKFRLLGPNEKLTLSRSQPDLSRIEKLNIDDYQVPLTTTTAAITAAASTTTRPQTKGREKIDSTIGELWPATEMFQIVIQENSALKLELERCYSKVSKSQKLEQEISKVHRAHEELAASCERREKLERAARVRLQSDCKRLTELNRALRDQIDLLSSRTDNPKIIESMKKELTQRELMIGQLITQNKELVAAKERQEIELAAQRATLQEQRTHIDILDTALTNAQSNVVRLEEESRKKQMYVERVGQLQRALSSLQASSDRREETERQLRGQLERELREGGNFNLNNVGAGGGVNGAGVSGGSGCNNNNEQSYNGETIAEFKRRVRERDEKIMSLEGDVAKWEQRYLEESALRQAAIDAASLPKDAKIAALEKTSQDAEKMIAEARSEKMRHMDEVYAAQKKLTDLESRMKDLESKLAERDAMIRVLQKHTYDKESSTSSGVGSYPPVHSTHSSTSVDHNGLTNTPELASRVSTVSSVLGGAANYTSTGSYGDSYQYRKQGSFEQTNKSLDDQLKELDSQLLSKRALCCFPGFSNSGIASRKGKISKPLLASVDRTISSSTTSSKSRLIDDSIINQSGNIEFSKTSSTTPSTITTTTTTIATVAAAVATVAATATKAKTTTTSSSSSTATTTAATAATTTTTRHKNNTSRLSDGRPEDMMLLEKQGRSSQRQRMQEGEQRRAGSLPPSSLPRPPKTIKTTTTNNLRYCRLSDTETRKKSDPGPTIINNIKTTRDSGNCTLEYGRFDMKNQRKKKNDIVYLHNNIKQTINHDYKRFNDDDDDDDVDVVVVKHRDTQNRSLIPPPSLTSRRICDYGRLSDGDNKTTFRKQNIITRGLSTGSTVSSKSCGRDSGGTVSSEASISSLPPTKARSIPRPNYRIHF</sequence>
<dbReference type="OrthoDB" id="5974715at2759"/>
<feature type="compositionally biased region" description="Low complexity" evidence="7">
    <location>
        <begin position="62"/>
        <end position="75"/>
    </location>
</feature>
<dbReference type="GO" id="GO:0030334">
    <property type="term" value="P:regulation of cell migration"/>
    <property type="evidence" value="ECO:0007669"/>
    <property type="project" value="TreeGrafter"/>
</dbReference>
<keyword evidence="5 6" id="KW-0175">Coiled coil</keyword>
<dbReference type="Pfam" id="PF12240">
    <property type="entry name" value="Angiomotin_C"/>
    <property type="match status" value="1"/>
</dbReference>
<dbReference type="PANTHER" id="PTHR14826">
    <property type="entry name" value="ANGIOMOTIN"/>
    <property type="match status" value="1"/>
</dbReference>
<feature type="region of interest" description="Disordered" evidence="7">
    <location>
        <begin position="731"/>
        <end position="761"/>
    </location>
</feature>
<evidence type="ECO:0000256" key="1">
    <source>
        <dbReference type="ARBA" id="ARBA00004282"/>
    </source>
</evidence>
<keyword evidence="4" id="KW-0965">Cell junction</keyword>
<name>A0A834XRJ8_APHGI</name>
<feature type="compositionally biased region" description="Low complexity" evidence="7">
    <location>
        <begin position="742"/>
        <end position="753"/>
    </location>
</feature>
<gene>
    <name evidence="9" type="ORF">HCN44_002830</name>
</gene>